<dbReference type="InterPro" id="IPR001853">
    <property type="entry name" value="DSBA-like_thioredoxin_dom"/>
</dbReference>
<accession>A0A1H2UQ12</accession>
<evidence type="ECO:0000256" key="1">
    <source>
        <dbReference type="PIRNR" id="PIRNR006386"/>
    </source>
</evidence>
<protein>
    <recommendedName>
        <fullName evidence="1">2-hydroxychromene-2-carboxylate isomerase</fullName>
        <ecNumber evidence="1">5.99.1.4</ecNumber>
    </recommendedName>
</protein>
<dbReference type="GO" id="GO:1901170">
    <property type="term" value="P:naphthalene catabolic process"/>
    <property type="evidence" value="ECO:0007669"/>
    <property type="project" value="InterPro"/>
</dbReference>
<dbReference type="OrthoDB" id="5244108at2"/>
<comment type="similarity">
    <text evidence="1">Belongs to the GST superfamily. NadH family.</text>
</comment>
<dbReference type="STRING" id="564137.SAMN04488238_102443"/>
<dbReference type="InterPro" id="IPR044087">
    <property type="entry name" value="NahD-like"/>
</dbReference>
<dbReference type="CDD" id="cd03022">
    <property type="entry name" value="DsbA_HCCA_Iso"/>
    <property type="match status" value="1"/>
</dbReference>
<reference evidence="4 5" key="1">
    <citation type="submission" date="2016-10" db="EMBL/GenBank/DDBJ databases">
        <authorList>
            <person name="de Groot N.N."/>
        </authorList>
    </citation>
    <scope>NUCLEOTIDE SEQUENCE [LARGE SCALE GENOMIC DNA]</scope>
    <source>
        <strain evidence="4 5">CGMCC 1.8894</strain>
    </source>
</reference>
<dbReference type="PANTHER" id="PTHR42943">
    <property type="entry name" value="GLUTATHIONE S-TRANSFERASE KAPPA"/>
    <property type="match status" value="1"/>
</dbReference>
<evidence type="ECO:0000313" key="4">
    <source>
        <dbReference type="EMBL" id="SDW57659.1"/>
    </source>
</evidence>
<dbReference type="InterPro" id="IPR051924">
    <property type="entry name" value="GST_Kappa/NadH"/>
</dbReference>
<dbReference type="GO" id="GO:0018845">
    <property type="term" value="F:2-hydroxychromene-2-carboxylate isomerase activity"/>
    <property type="evidence" value="ECO:0007669"/>
    <property type="project" value="UniProtKB-UniRule"/>
</dbReference>
<organism evidence="4 5">
    <name type="scientific">Roseicitreum antarcticum</name>
    <dbReference type="NCBI Taxonomy" id="564137"/>
    <lineage>
        <taxon>Bacteria</taxon>
        <taxon>Pseudomonadati</taxon>
        <taxon>Pseudomonadota</taxon>
        <taxon>Alphaproteobacteria</taxon>
        <taxon>Rhodobacterales</taxon>
        <taxon>Paracoccaceae</taxon>
        <taxon>Roseicitreum</taxon>
    </lineage>
</organism>
<dbReference type="RefSeq" id="WP_092886144.1">
    <property type="nucleotide sequence ID" value="NZ_CP061498.1"/>
</dbReference>
<name>A0A1H2UQ12_9RHOB</name>
<proteinExistence type="inferred from homology"/>
<dbReference type="PIRSF" id="PIRSF006386">
    <property type="entry name" value="HCCAis_GSTk"/>
    <property type="match status" value="1"/>
</dbReference>
<dbReference type="InterPro" id="IPR014440">
    <property type="entry name" value="HCCAis_GSTk"/>
</dbReference>
<dbReference type="PANTHER" id="PTHR42943:SF2">
    <property type="entry name" value="GLUTATHIONE S-TRANSFERASE KAPPA 1"/>
    <property type="match status" value="1"/>
</dbReference>
<dbReference type="GO" id="GO:0004364">
    <property type="term" value="F:glutathione transferase activity"/>
    <property type="evidence" value="ECO:0007669"/>
    <property type="project" value="TreeGrafter"/>
</dbReference>
<dbReference type="EMBL" id="FNOM01000002">
    <property type="protein sequence ID" value="SDW57659.1"/>
    <property type="molecule type" value="Genomic_DNA"/>
</dbReference>
<dbReference type="AlphaFoldDB" id="A0A1H2UQ12"/>
<comment type="catalytic activity">
    <reaction evidence="1">
        <text>2-hydroxychromene-2-carboxylate = (3E)-4-(2-hydroxyphenyl)-2-oxobut-3-enoate</text>
        <dbReference type="Rhea" id="RHEA:27401"/>
        <dbReference type="ChEBI" id="CHEBI:59350"/>
        <dbReference type="ChEBI" id="CHEBI:59353"/>
        <dbReference type="EC" id="5.99.1.4"/>
    </reaction>
</comment>
<gene>
    <name evidence="4" type="ORF">SAMN04488238_102443</name>
</gene>
<dbReference type="InterPro" id="IPR036249">
    <property type="entry name" value="Thioredoxin-like_sf"/>
</dbReference>
<feature type="active site" description="Nucleophile" evidence="2">
    <location>
        <position position="12"/>
    </location>
</feature>
<keyword evidence="5" id="KW-1185">Reference proteome</keyword>
<sequence>MLQIDYYLSPLSPWVHLAGTRPAQIAAAQGATLVYKPVDPPALFARTGGKMLAERHESRQTYRLQELRRQAAKAGRKIHLKPQHWPTNPAPACYAIIAAQEAGGGDLAGLVHAITSACWEEQRNIADDAVIEDCLSAHGFSPNLTMTGLMTGADTYARNLDHAVLAGVFGMPFFVVGEERFWGQDRLDDLEAYLAAAT</sequence>
<dbReference type="Proteomes" id="UP000198539">
    <property type="component" value="Unassembled WGS sequence"/>
</dbReference>
<evidence type="ECO:0000256" key="2">
    <source>
        <dbReference type="PIRSR" id="PIRSR006386-1"/>
    </source>
</evidence>
<dbReference type="Pfam" id="PF01323">
    <property type="entry name" value="DSBA"/>
    <property type="match status" value="1"/>
</dbReference>
<dbReference type="Gene3D" id="3.40.30.10">
    <property type="entry name" value="Glutaredoxin"/>
    <property type="match status" value="1"/>
</dbReference>
<dbReference type="GO" id="GO:0004602">
    <property type="term" value="F:glutathione peroxidase activity"/>
    <property type="evidence" value="ECO:0007669"/>
    <property type="project" value="TreeGrafter"/>
</dbReference>
<dbReference type="GO" id="GO:0006749">
    <property type="term" value="P:glutathione metabolic process"/>
    <property type="evidence" value="ECO:0007669"/>
    <property type="project" value="TreeGrafter"/>
</dbReference>
<evidence type="ECO:0000313" key="5">
    <source>
        <dbReference type="Proteomes" id="UP000198539"/>
    </source>
</evidence>
<keyword evidence="1 4" id="KW-0413">Isomerase</keyword>
<evidence type="ECO:0000259" key="3">
    <source>
        <dbReference type="Pfam" id="PF01323"/>
    </source>
</evidence>
<dbReference type="SUPFAM" id="SSF52833">
    <property type="entry name" value="Thioredoxin-like"/>
    <property type="match status" value="1"/>
</dbReference>
<dbReference type="EC" id="5.99.1.4" evidence="1"/>
<feature type="domain" description="DSBA-like thioredoxin" evidence="3">
    <location>
        <begin position="3"/>
        <end position="194"/>
    </location>
</feature>